<evidence type="ECO:0000313" key="7">
    <source>
        <dbReference type="EMBL" id="TFW28368.1"/>
    </source>
</evidence>
<dbReference type="OrthoDB" id="5293507at2"/>
<organism evidence="7 8">
    <name type="scientific">Duganella callida</name>
    <dbReference type="NCBI Taxonomy" id="2561932"/>
    <lineage>
        <taxon>Bacteria</taxon>
        <taxon>Pseudomonadati</taxon>
        <taxon>Pseudomonadota</taxon>
        <taxon>Betaproteobacteria</taxon>
        <taxon>Burkholderiales</taxon>
        <taxon>Oxalobacteraceae</taxon>
        <taxon>Telluria group</taxon>
        <taxon>Duganella</taxon>
    </lineage>
</organism>
<evidence type="ECO:0000256" key="2">
    <source>
        <dbReference type="ARBA" id="ARBA00023015"/>
    </source>
</evidence>
<dbReference type="PANTHER" id="PTHR30055:SF226">
    <property type="entry name" value="HTH-TYPE TRANSCRIPTIONAL REGULATOR PKSA"/>
    <property type="match status" value="1"/>
</dbReference>
<gene>
    <name evidence="7" type="ORF">E4L98_05715</name>
</gene>
<name>A0A4Y9SP29_9BURK</name>
<dbReference type="PANTHER" id="PTHR30055">
    <property type="entry name" value="HTH-TYPE TRANSCRIPTIONAL REGULATOR RUTR"/>
    <property type="match status" value="1"/>
</dbReference>
<dbReference type="InterPro" id="IPR001647">
    <property type="entry name" value="HTH_TetR"/>
</dbReference>
<dbReference type="InterPro" id="IPR050109">
    <property type="entry name" value="HTH-type_TetR-like_transc_reg"/>
</dbReference>
<accession>A0A4Y9SP29</accession>
<proteinExistence type="predicted"/>
<keyword evidence="4" id="KW-0804">Transcription</keyword>
<dbReference type="InterPro" id="IPR023772">
    <property type="entry name" value="DNA-bd_HTH_TetR-type_CS"/>
</dbReference>
<dbReference type="Gene3D" id="1.10.357.10">
    <property type="entry name" value="Tetracycline Repressor, domain 2"/>
    <property type="match status" value="1"/>
</dbReference>
<reference evidence="7 8" key="1">
    <citation type="submission" date="2019-03" db="EMBL/GenBank/DDBJ databases">
        <title>Draft Genome Sequence of Duganella callidus sp. nov., a Novel Duganella Species Isolated from Cultivated Soil.</title>
        <authorList>
            <person name="Raths R."/>
            <person name="Peta V."/>
            <person name="Bucking H."/>
        </authorList>
    </citation>
    <scope>NUCLEOTIDE SEQUENCE [LARGE SCALE GENOMIC DNA]</scope>
    <source>
        <strain evidence="7 8">DN04</strain>
    </source>
</reference>
<evidence type="ECO:0000256" key="4">
    <source>
        <dbReference type="ARBA" id="ARBA00023163"/>
    </source>
</evidence>
<dbReference type="AlphaFoldDB" id="A0A4Y9SP29"/>
<sequence length="210" mass="22936">MSILSKLSFKDQAFKLRENAILDATTAVLGSKGYDLMTMDDVAGAVGISKPSLYKHFKSKEELVGQAMVRLLDGAIDQVAALDPGLNPVQQLAALLEWALRVRLGGGLPFLPSTSPHVRDMLMRNVKYMLRVVKLNRQLEALVRQGQKAGLLNPALPSDVILFSYYARTCDPAIDYLQTFSKMADDDIVRHMLTVAFAGMEAPAARATAA</sequence>
<evidence type="ECO:0000256" key="1">
    <source>
        <dbReference type="ARBA" id="ARBA00022491"/>
    </source>
</evidence>
<dbReference type="PROSITE" id="PS01081">
    <property type="entry name" value="HTH_TETR_1"/>
    <property type="match status" value="1"/>
</dbReference>
<feature type="DNA-binding region" description="H-T-H motif" evidence="5">
    <location>
        <begin position="38"/>
        <end position="57"/>
    </location>
</feature>
<comment type="caution">
    <text evidence="7">The sequence shown here is derived from an EMBL/GenBank/DDBJ whole genome shotgun (WGS) entry which is preliminary data.</text>
</comment>
<dbReference type="PRINTS" id="PR00455">
    <property type="entry name" value="HTHTETR"/>
</dbReference>
<evidence type="ECO:0000256" key="3">
    <source>
        <dbReference type="ARBA" id="ARBA00023125"/>
    </source>
</evidence>
<dbReference type="Pfam" id="PF00440">
    <property type="entry name" value="TetR_N"/>
    <property type="match status" value="1"/>
</dbReference>
<dbReference type="GO" id="GO:0000976">
    <property type="term" value="F:transcription cis-regulatory region binding"/>
    <property type="evidence" value="ECO:0007669"/>
    <property type="project" value="TreeGrafter"/>
</dbReference>
<protein>
    <submittedName>
        <fullName evidence="7">TetR family transcriptional regulator</fullName>
    </submittedName>
</protein>
<evidence type="ECO:0000259" key="6">
    <source>
        <dbReference type="PROSITE" id="PS50977"/>
    </source>
</evidence>
<dbReference type="Proteomes" id="UP000297729">
    <property type="component" value="Unassembled WGS sequence"/>
</dbReference>
<feature type="domain" description="HTH tetR-type" evidence="6">
    <location>
        <begin position="15"/>
        <end position="75"/>
    </location>
</feature>
<keyword evidence="1" id="KW-0678">Repressor</keyword>
<keyword evidence="3 5" id="KW-0238">DNA-binding</keyword>
<dbReference type="EMBL" id="SPVG01000055">
    <property type="protein sequence ID" value="TFW28368.1"/>
    <property type="molecule type" value="Genomic_DNA"/>
</dbReference>
<dbReference type="InterPro" id="IPR009057">
    <property type="entry name" value="Homeodomain-like_sf"/>
</dbReference>
<keyword evidence="8" id="KW-1185">Reference proteome</keyword>
<dbReference type="GO" id="GO:0003700">
    <property type="term" value="F:DNA-binding transcription factor activity"/>
    <property type="evidence" value="ECO:0007669"/>
    <property type="project" value="TreeGrafter"/>
</dbReference>
<evidence type="ECO:0000256" key="5">
    <source>
        <dbReference type="PROSITE-ProRule" id="PRU00335"/>
    </source>
</evidence>
<dbReference type="SUPFAM" id="SSF46689">
    <property type="entry name" value="Homeodomain-like"/>
    <property type="match status" value="1"/>
</dbReference>
<dbReference type="RefSeq" id="WP_135200605.1">
    <property type="nucleotide sequence ID" value="NZ_SPVG01000055.1"/>
</dbReference>
<keyword evidence="2" id="KW-0805">Transcription regulation</keyword>
<dbReference type="PROSITE" id="PS50977">
    <property type="entry name" value="HTH_TETR_2"/>
    <property type="match status" value="1"/>
</dbReference>
<evidence type="ECO:0000313" key="8">
    <source>
        <dbReference type="Proteomes" id="UP000297729"/>
    </source>
</evidence>